<reference evidence="2" key="1">
    <citation type="submission" date="2015-07" db="EMBL/GenBank/DDBJ databases">
        <authorList>
            <person name="Urmite Genomes"/>
        </authorList>
    </citation>
    <scope>NUCLEOTIDE SEQUENCE [LARGE SCALE GENOMIC DNA]</scope>
    <source>
        <strain evidence="2">type strain: ATCC 49404</strain>
    </source>
</reference>
<dbReference type="EMBL" id="CWKH01000001">
    <property type="protein sequence ID" value="CRZ14817.1"/>
    <property type="molecule type" value="Genomic_DNA"/>
</dbReference>
<accession>A0A0H5RMY8</accession>
<organism evidence="1 2">
    <name type="scientific">Mycolicibacterium neworleansense</name>
    <dbReference type="NCBI Taxonomy" id="146018"/>
    <lineage>
        <taxon>Bacteria</taxon>
        <taxon>Bacillati</taxon>
        <taxon>Actinomycetota</taxon>
        <taxon>Actinomycetes</taxon>
        <taxon>Mycobacteriales</taxon>
        <taxon>Mycobacteriaceae</taxon>
        <taxon>Mycolicibacterium</taxon>
    </lineage>
</organism>
<dbReference type="AlphaFoldDB" id="A0A0H5RMY8"/>
<sequence>MPTIYAASESTVLVDGDPIEGVQGIDYRTRHERTNIYALGSTERVGVVSGAYEVQGRIRVTSASAKLDALGSEQLFQIIANLRHGDTEATVTFDDCCLTEKTFDLSVNGQGSAVYAFSAARMR</sequence>
<dbReference type="OrthoDB" id="4625025at2"/>
<name>A0A0H5RMY8_9MYCO</name>
<dbReference type="STRING" id="146018.BN2156_01673"/>
<gene>
    <name evidence="1" type="ORF">BN2156_01673</name>
</gene>
<evidence type="ECO:0000313" key="1">
    <source>
        <dbReference type="EMBL" id="CRZ14817.1"/>
    </source>
</evidence>
<evidence type="ECO:0000313" key="2">
    <source>
        <dbReference type="Proteomes" id="UP000199147"/>
    </source>
</evidence>
<dbReference type="RefSeq" id="WP_090512271.1">
    <property type="nucleotide sequence ID" value="NZ_CWKH01000001.1"/>
</dbReference>
<keyword evidence="2" id="KW-1185">Reference proteome</keyword>
<proteinExistence type="predicted"/>
<protein>
    <submittedName>
        <fullName evidence="1">Uncharacterized protein</fullName>
    </submittedName>
</protein>
<dbReference type="Proteomes" id="UP000199147">
    <property type="component" value="Unassembled WGS sequence"/>
</dbReference>